<feature type="domain" description="Beta-lactamase-related" evidence="2">
    <location>
        <begin position="184"/>
        <end position="518"/>
    </location>
</feature>
<protein>
    <submittedName>
        <fullName evidence="3">Serine hydrolase domain-containing protein</fullName>
        <ecNumber evidence="3">3.-.-.-</ecNumber>
    </submittedName>
</protein>
<evidence type="ECO:0000313" key="3">
    <source>
        <dbReference type="EMBL" id="MFD0922728.1"/>
    </source>
</evidence>
<feature type="signal peptide" evidence="1">
    <location>
        <begin position="1"/>
        <end position="25"/>
    </location>
</feature>
<evidence type="ECO:0000259" key="2">
    <source>
        <dbReference type="Pfam" id="PF00144"/>
    </source>
</evidence>
<evidence type="ECO:0000256" key="1">
    <source>
        <dbReference type="SAM" id="SignalP"/>
    </source>
</evidence>
<dbReference type="InterPro" id="IPR001466">
    <property type="entry name" value="Beta-lactam-related"/>
</dbReference>
<keyword evidence="3" id="KW-0378">Hydrolase</keyword>
<reference evidence="4" key="1">
    <citation type="journal article" date="2019" name="Int. J. Syst. Evol. Microbiol.">
        <title>The Global Catalogue of Microorganisms (GCM) 10K type strain sequencing project: providing services to taxonomists for standard genome sequencing and annotation.</title>
        <authorList>
            <consortium name="The Broad Institute Genomics Platform"/>
            <consortium name="The Broad Institute Genome Sequencing Center for Infectious Disease"/>
            <person name="Wu L."/>
            <person name="Ma J."/>
        </authorList>
    </citation>
    <scope>NUCLEOTIDE SEQUENCE [LARGE SCALE GENOMIC DNA]</scope>
    <source>
        <strain evidence="4">CCUG 56401</strain>
    </source>
</reference>
<dbReference type="GO" id="GO:0016787">
    <property type="term" value="F:hydrolase activity"/>
    <property type="evidence" value="ECO:0007669"/>
    <property type="project" value="UniProtKB-KW"/>
</dbReference>
<proteinExistence type="predicted"/>
<dbReference type="InterPro" id="IPR050789">
    <property type="entry name" value="Diverse_Enzym_Activities"/>
</dbReference>
<dbReference type="EMBL" id="JBHTIW010000024">
    <property type="protein sequence ID" value="MFD0922728.1"/>
    <property type="molecule type" value="Genomic_DNA"/>
</dbReference>
<evidence type="ECO:0000313" key="4">
    <source>
        <dbReference type="Proteomes" id="UP001597018"/>
    </source>
</evidence>
<feature type="chain" id="PRO_5047305017" evidence="1">
    <location>
        <begin position="26"/>
        <end position="531"/>
    </location>
</feature>
<accession>A0ABW3FYJ6</accession>
<sequence>MAVNATTAIPFLSDAWLAAAGAAFADLPVCPDSAVRFGFTVTDPPPGVVGEFGLVLDLDSGGIRLDRDADSGNPTLRLSYHDAAAFLLGSALDRVRVFESGRTELTGNLTHVFFADRTLQQDTGGLLARLRRRTGGLPDGLGDIGWTGRNSFVDTPAEERAAADAAADELPRAVAALRSEVGDSAPGAQVYVSRDGRVLADFALGTARPGVAFTRRSPTLWYCCAKPLGSLAVGQLWERGLLDPFAPVCGYLPDFTGQGREELTLAQVMTHTAAVPTGLDPVHGALYASDARHRALVRELAVPADPRPGTRVNYSQWWGWLLLAEVLEAVDGRCYEQYVEEEILRPCGISGTTRVRLTAEEFGDVGETLPLVYISARGRPAQPTYWFSSEAATTCRLPGVNTRGPMADLGRFFEVLLAGGRAPGGRIAAPTTIAALTARHRSGLRDAFGNADWGLGLRLECGHLDPSLTSFSRFSSPRSYGHDGLWTAVAFADPDAGLVVALHLNGKTHHDQHRARLTAICDAIYEDLGLC</sequence>
<dbReference type="Gene3D" id="3.40.710.10">
    <property type="entry name" value="DD-peptidase/beta-lactamase superfamily"/>
    <property type="match status" value="1"/>
</dbReference>
<keyword evidence="4" id="KW-1185">Reference proteome</keyword>
<keyword evidence="1" id="KW-0732">Signal</keyword>
<dbReference type="PANTHER" id="PTHR43283">
    <property type="entry name" value="BETA-LACTAMASE-RELATED"/>
    <property type="match status" value="1"/>
</dbReference>
<dbReference type="InterPro" id="IPR012338">
    <property type="entry name" value="Beta-lactam/transpept-like"/>
</dbReference>
<dbReference type="Pfam" id="PF00144">
    <property type="entry name" value="Beta-lactamase"/>
    <property type="match status" value="1"/>
</dbReference>
<dbReference type="RefSeq" id="WP_263247591.1">
    <property type="nucleotide sequence ID" value="NZ_BAABLT010000038.1"/>
</dbReference>
<organism evidence="3 4">
    <name type="scientific">Saccharopolyspora rosea</name>
    <dbReference type="NCBI Taxonomy" id="524884"/>
    <lineage>
        <taxon>Bacteria</taxon>
        <taxon>Bacillati</taxon>
        <taxon>Actinomycetota</taxon>
        <taxon>Actinomycetes</taxon>
        <taxon>Pseudonocardiales</taxon>
        <taxon>Pseudonocardiaceae</taxon>
        <taxon>Saccharopolyspora</taxon>
    </lineage>
</organism>
<dbReference type="SUPFAM" id="SSF56601">
    <property type="entry name" value="beta-lactamase/transpeptidase-like"/>
    <property type="match status" value="1"/>
</dbReference>
<dbReference type="EC" id="3.-.-.-" evidence="3"/>
<comment type="caution">
    <text evidence="3">The sequence shown here is derived from an EMBL/GenBank/DDBJ whole genome shotgun (WGS) entry which is preliminary data.</text>
</comment>
<dbReference type="Proteomes" id="UP001597018">
    <property type="component" value="Unassembled WGS sequence"/>
</dbReference>
<name>A0ABW3FYJ6_9PSEU</name>
<gene>
    <name evidence="3" type="ORF">ACFQ16_23525</name>
</gene>